<feature type="region of interest" description="Disordered" evidence="5">
    <location>
        <begin position="126"/>
        <end position="150"/>
    </location>
</feature>
<evidence type="ECO:0000259" key="6">
    <source>
        <dbReference type="Pfam" id="PF03914"/>
    </source>
</evidence>
<dbReference type="InterPro" id="IPR011989">
    <property type="entry name" value="ARM-like"/>
</dbReference>
<evidence type="ECO:0008006" key="10">
    <source>
        <dbReference type="Google" id="ProtNLM"/>
    </source>
</evidence>
<evidence type="ECO:0000256" key="4">
    <source>
        <dbReference type="ARBA" id="ARBA00023242"/>
    </source>
</evidence>
<feature type="domain" description="CCAAT-binding factor" evidence="6">
    <location>
        <begin position="804"/>
        <end position="959"/>
    </location>
</feature>
<dbReference type="InterPro" id="IPR016024">
    <property type="entry name" value="ARM-type_fold"/>
</dbReference>
<evidence type="ECO:0000259" key="7">
    <source>
        <dbReference type="Pfam" id="PF07540"/>
    </source>
</evidence>
<sequence length="1084" mass="121993">MMAVDVSSEARMLRGSEEGDRRRDLVTRDLLGGNGSVLGSTVVDLELKVPAGCERRLDLSSGRTYLLKRNTDPAPWRYHETNLKLLPPSSAAHFPEMEAATLPTGYHSVCTLEQVKYALQRAGCDKRSPAARRPHGSPVPFSSSTTTSSSIKRMMMAEREEGASPPRAMAAAGCPECLLYVLVSVVDPRCPSGPLFAAFTPQRRRQSPPSRVVVSFASNSVEIPLSSASSRRQVEWRVGRSFSKLFCQRLMGKKNKVILPPNLPPEVADDEIEVSDEDLEFVGRNRKYVGFLTKLDTKSIDRHVKRVANHEDDELEALYEKRNRKSSLLRLKEEEDKLQVDPVDALPVKTLDGKLEYRTADRSKSGDGTNEKESATGKEDDEKNAGMVKLTKPEKRLKLKKSRKEARKLAKVDEKGDNGEEKLHTEVLAKVEEDLSAEELFRKKKIRLAEIGLKLLENPEENIKALKELLQICDDEDQNIVKLGLMSLLAVFKDIIPGYRIRLPTEKEMEMTVSKAVRQQRFYESTLLRSYMAYLMKLITLEKQLYIRQVAVRCLCSLLDAVPHFNFRESILASVVKNISSSDDTIRKLCCEAIRSIFSNEGKHGGEATLEAVRLIADHVKFHDCQLHPDSIDVFLSLTFDEDIGKSDFFEEPVKAKKRGKWKNQGGSKEVQGSDRKKNKQELMKKTREEVSADLKAVSFAPDSKDRKMMQSEALSAVFETYFRILKHSMDPSASRSKVNAVSLSCGSGSYPLLASCLNGLGKFSHLIDLDFMGDLLECLKKLAGYSDHNDGSMHNHLSVSERLQCCIVAFMVMRNNLDALNVDLQDFFVQLYNLVLEYRPDRDCGEVLAKALKTMLWEGKQHDMQRAAAFIKRLATFSLSFGSAEAMAALVTVKHLLQKNSKCRNLLENDAGGGSLAGLVAKYRPDATDPNISGALASVLWELSLLEKHYNSSISSMAVSISSMASMNPAHSQVLFSTASPLQAFADLSIERELFKPASKAASLSRKRIREIEKDFVVMDPDQIRKYENMIDEDGLTRKFKDHFILNKGIMENERLRRELNHTMSSIILYEDYKRQKKHKKER</sequence>
<organism evidence="8 9">
    <name type="scientific">Ensete ventricosum</name>
    <name type="common">Abyssinian banana</name>
    <name type="synonym">Musa ensete</name>
    <dbReference type="NCBI Taxonomy" id="4639"/>
    <lineage>
        <taxon>Eukaryota</taxon>
        <taxon>Viridiplantae</taxon>
        <taxon>Streptophyta</taxon>
        <taxon>Embryophyta</taxon>
        <taxon>Tracheophyta</taxon>
        <taxon>Spermatophyta</taxon>
        <taxon>Magnoliopsida</taxon>
        <taxon>Liliopsida</taxon>
        <taxon>Zingiberales</taxon>
        <taxon>Musaceae</taxon>
        <taxon>Ensete</taxon>
    </lineage>
</organism>
<evidence type="ECO:0000256" key="3">
    <source>
        <dbReference type="ARBA" id="ARBA00023054"/>
    </source>
</evidence>
<protein>
    <recommendedName>
        <fullName evidence="10">CCAAT-binding factor domain-containing protein</fullName>
    </recommendedName>
</protein>
<dbReference type="SUPFAM" id="SSF48371">
    <property type="entry name" value="ARM repeat"/>
    <property type="match status" value="1"/>
</dbReference>
<keyword evidence="3" id="KW-0175">Coiled coil</keyword>
<evidence type="ECO:0000256" key="1">
    <source>
        <dbReference type="ARBA" id="ARBA00004604"/>
    </source>
</evidence>
<evidence type="ECO:0000313" key="9">
    <source>
        <dbReference type="Proteomes" id="UP001222027"/>
    </source>
</evidence>
<dbReference type="Pfam" id="PF07540">
    <property type="entry name" value="NOC3p"/>
    <property type="match status" value="1"/>
</dbReference>
<dbReference type="GO" id="GO:0006270">
    <property type="term" value="P:DNA replication initiation"/>
    <property type="evidence" value="ECO:0007669"/>
    <property type="project" value="TreeGrafter"/>
</dbReference>
<dbReference type="Proteomes" id="UP001222027">
    <property type="component" value="Unassembled WGS sequence"/>
</dbReference>
<evidence type="ECO:0000256" key="5">
    <source>
        <dbReference type="SAM" id="MobiDB-lite"/>
    </source>
</evidence>
<evidence type="ECO:0000313" key="8">
    <source>
        <dbReference type="EMBL" id="KAJ8475739.1"/>
    </source>
</evidence>
<comment type="similarity">
    <text evidence="2">Belongs to the CBF/MAK21 family.</text>
</comment>
<comment type="caution">
    <text evidence="8">The sequence shown here is derived from an EMBL/GenBank/DDBJ whole genome shotgun (WGS) entry which is preliminary data.</text>
</comment>
<dbReference type="PANTHER" id="PTHR14428:SF5">
    <property type="entry name" value="NUCLEOLAR COMPLEX PROTEIN 3 HOMOLOG"/>
    <property type="match status" value="1"/>
</dbReference>
<gene>
    <name evidence="8" type="ORF">OPV22_019466</name>
</gene>
<dbReference type="InterPro" id="IPR016903">
    <property type="entry name" value="Nucleolar_cplx-assoc_3"/>
</dbReference>
<feature type="compositionally biased region" description="Basic and acidic residues" evidence="5">
    <location>
        <begin position="11"/>
        <end position="21"/>
    </location>
</feature>
<dbReference type="InterPro" id="IPR005612">
    <property type="entry name" value="CCAAT-binding_factor"/>
</dbReference>
<name>A0AAV8QGZ7_ENSVE</name>
<evidence type="ECO:0000256" key="2">
    <source>
        <dbReference type="ARBA" id="ARBA00007797"/>
    </source>
</evidence>
<dbReference type="GO" id="GO:0003682">
    <property type="term" value="F:chromatin binding"/>
    <property type="evidence" value="ECO:0007669"/>
    <property type="project" value="TreeGrafter"/>
</dbReference>
<feature type="compositionally biased region" description="Basic and acidic residues" evidence="5">
    <location>
        <begin position="672"/>
        <end position="681"/>
    </location>
</feature>
<dbReference type="PANTHER" id="PTHR14428">
    <property type="entry name" value="NUCLEOLAR COMPLEX PROTEIN 3"/>
    <property type="match status" value="1"/>
</dbReference>
<keyword evidence="9" id="KW-1185">Reference proteome</keyword>
<dbReference type="GO" id="GO:0005730">
    <property type="term" value="C:nucleolus"/>
    <property type="evidence" value="ECO:0007669"/>
    <property type="project" value="UniProtKB-SubCell"/>
</dbReference>
<keyword evidence="4" id="KW-0539">Nucleus</keyword>
<reference evidence="8 9" key="1">
    <citation type="submission" date="2022-12" db="EMBL/GenBank/DDBJ databases">
        <title>Chromosome-scale assembly of the Ensete ventricosum genome.</title>
        <authorList>
            <person name="Dussert Y."/>
            <person name="Stocks J."/>
            <person name="Wendawek A."/>
            <person name="Woldeyes F."/>
            <person name="Nichols R.A."/>
            <person name="Borrell J.S."/>
        </authorList>
    </citation>
    <scope>NUCLEOTIDE SEQUENCE [LARGE SCALE GENOMIC DNA]</scope>
    <source>
        <strain evidence="9">cv. Maze</strain>
        <tissue evidence="8">Seeds</tissue>
    </source>
</reference>
<proteinExistence type="inferred from homology"/>
<feature type="domain" description="Nucleolar complex-associated protein 3 N-terminal" evidence="7">
    <location>
        <begin position="444"/>
        <end position="534"/>
    </location>
</feature>
<feature type="region of interest" description="Disordered" evidence="5">
    <location>
        <begin position="357"/>
        <end position="403"/>
    </location>
</feature>
<dbReference type="InterPro" id="IPR011501">
    <property type="entry name" value="Noc3_N"/>
</dbReference>
<accession>A0AAV8QGZ7</accession>
<dbReference type="Gene3D" id="1.25.10.10">
    <property type="entry name" value="Leucine-rich Repeat Variant"/>
    <property type="match status" value="1"/>
</dbReference>
<dbReference type="AlphaFoldDB" id="A0AAV8QGZ7"/>
<feature type="region of interest" description="Disordered" evidence="5">
    <location>
        <begin position="658"/>
        <end position="681"/>
    </location>
</feature>
<dbReference type="EMBL" id="JAQQAF010000006">
    <property type="protein sequence ID" value="KAJ8475739.1"/>
    <property type="molecule type" value="Genomic_DNA"/>
</dbReference>
<feature type="region of interest" description="Disordered" evidence="5">
    <location>
        <begin position="1"/>
        <end position="21"/>
    </location>
</feature>
<dbReference type="Pfam" id="PF03914">
    <property type="entry name" value="CBF"/>
    <property type="match status" value="1"/>
</dbReference>
<comment type="subcellular location">
    <subcellularLocation>
        <location evidence="1">Nucleus</location>
        <location evidence="1">Nucleolus</location>
    </subcellularLocation>
</comment>
<feature type="compositionally biased region" description="Basic and acidic residues" evidence="5">
    <location>
        <begin position="357"/>
        <end position="384"/>
    </location>
</feature>